<protein>
    <submittedName>
        <fullName evidence="1">(salmon louse) hypothetical protein</fullName>
    </submittedName>
</protein>
<dbReference type="Proteomes" id="UP000675881">
    <property type="component" value="Chromosome 6"/>
</dbReference>
<sequence>MFFANLKKSLQNKFFIGDGCPAHIINNCILSMKQTTLYFDIETIISILCTENLKEYCEFAERSKELFSLTTRHGCFHYSQVSRDSYRCIKPRKPSFFSGKTTHAAQKDF</sequence>
<evidence type="ECO:0000313" key="2">
    <source>
        <dbReference type="Proteomes" id="UP000675881"/>
    </source>
</evidence>
<reference evidence="1" key="1">
    <citation type="submission" date="2021-02" db="EMBL/GenBank/DDBJ databases">
        <authorList>
            <person name="Bekaert M."/>
        </authorList>
    </citation>
    <scope>NUCLEOTIDE SEQUENCE</scope>
    <source>
        <strain evidence="1">IoA-00</strain>
    </source>
</reference>
<dbReference type="AlphaFoldDB" id="A0A7R8HB06"/>
<accession>A0A7R8HB06</accession>
<evidence type="ECO:0000313" key="1">
    <source>
        <dbReference type="EMBL" id="CAF2974223.1"/>
    </source>
</evidence>
<organism evidence="1 2">
    <name type="scientific">Lepeophtheirus salmonis</name>
    <name type="common">Salmon louse</name>
    <name type="synonym">Caligus salmonis</name>
    <dbReference type="NCBI Taxonomy" id="72036"/>
    <lineage>
        <taxon>Eukaryota</taxon>
        <taxon>Metazoa</taxon>
        <taxon>Ecdysozoa</taxon>
        <taxon>Arthropoda</taxon>
        <taxon>Crustacea</taxon>
        <taxon>Multicrustacea</taxon>
        <taxon>Hexanauplia</taxon>
        <taxon>Copepoda</taxon>
        <taxon>Siphonostomatoida</taxon>
        <taxon>Caligidae</taxon>
        <taxon>Lepeophtheirus</taxon>
    </lineage>
</organism>
<proteinExistence type="predicted"/>
<keyword evidence="2" id="KW-1185">Reference proteome</keyword>
<dbReference type="EMBL" id="HG994585">
    <property type="protein sequence ID" value="CAF2974223.1"/>
    <property type="molecule type" value="Genomic_DNA"/>
</dbReference>
<gene>
    <name evidence="1" type="ORF">LSAA_12497</name>
</gene>
<name>A0A7R8HB06_LEPSM</name>